<keyword evidence="3" id="KW-1185">Reference proteome</keyword>
<organism evidence="2 3">
    <name type="scientific">Halomonas halophila</name>
    <dbReference type="NCBI Taxonomy" id="29573"/>
    <lineage>
        <taxon>Bacteria</taxon>
        <taxon>Pseudomonadati</taxon>
        <taxon>Pseudomonadota</taxon>
        <taxon>Gammaproteobacteria</taxon>
        <taxon>Oceanospirillales</taxon>
        <taxon>Halomonadaceae</taxon>
        <taxon>Halomonas</taxon>
    </lineage>
</organism>
<feature type="domain" description="DUF2268" evidence="1">
    <location>
        <begin position="88"/>
        <end position="211"/>
    </location>
</feature>
<evidence type="ECO:0000313" key="3">
    <source>
        <dbReference type="Proteomes" id="UP000321121"/>
    </source>
</evidence>
<sequence>MIVPLFLDTNDCRHFSNDARRAIGEVCADAEPEIRSLLGDLPENIDLACQTGPFVIPETGEMGTAIAPNRVGWTVDYRLPGGVATIARTQLRFTLFHELHHLVRGWVMYCGAAPNSFMDGVVSEGLATVFERDFGGRETPWGEYPEDVENWVTELLKLPVSAPYNQWMFQHPDGRRWIGYRAGTYIADQAILASGYSAADLVLISTDEILKMSGIGLVKPNNAMHATST</sequence>
<name>A0ABQ0U834_9GAMM</name>
<evidence type="ECO:0000259" key="1">
    <source>
        <dbReference type="Pfam" id="PF10026"/>
    </source>
</evidence>
<dbReference type="RefSeq" id="WP_146910411.1">
    <property type="nucleotide sequence ID" value="NZ_BJUS01000082.1"/>
</dbReference>
<evidence type="ECO:0000313" key="2">
    <source>
        <dbReference type="EMBL" id="GEK74694.1"/>
    </source>
</evidence>
<protein>
    <recommendedName>
        <fullName evidence="1">DUF2268 domain-containing protein</fullName>
    </recommendedName>
</protein>
<dbReference type="Pfam" id="PF10026">
    <property type="entry name" value="DUF2268"/>
    <property type="match status" value="1"/>
</dbReference>
<proteinExistence type="predicted"/>
<gene>
    <name evidence="2" type="ORF">HHA04nite_32380</name>
</gene>
<accession>A0ABQ0U834</accession>
<dbReference type="EMBL" id="BJUS01000082">
    <property type="protein sequence ID" value="GEK74694.1"/>
    <property type="molecule type" value="Genomic_DNA"/>
</dbReference>
<dbReference type="Proteomes" id="UP000321121">
    <property type="component" value="Unassembled WGS sequence"/>
</dbReference>
<comment type="caution">
    <text evidence="2">The sequence shown here is derived from an EMBL/GenBank/DDBJ whole genome shotgun (WGS) entry which is preliminary data.</text>
</comment>
<dbReference type="InterPro" id="IPR018728">
    <property type="entry name" value="DUF2268"/>
</dbReference>
<reference evidence="2 3" key="1">
    <citation type="submission" date="2019-07" db="EMBL/GenBank/DDBJ databases">
        <title>Whole genome shotgun sequence of Halomonas halophila NBRC 102604.</title>
        <authorList>
            <person name="Hosoyama A."/>
            <person name="Uohara A."/>
            <person name="Ohji S."/>
            <person name="Ichikawa N."/>
        </authorList>
    </citation>
    <scope>NUCLEOTIDE SEQUENCE [LARGE SCALE GENOMIC DNA]</scope>
    <source>
        <strain evidence="2 3">NBRC 102604</strain>
    </source>
</reference>